<proteinExistence type="predicted"/>
<feature type="region of interest" description="Disordered" evidence="1">
    <location>
        <begin position="122"/>
        <end position="152"/>
    </location>
</feature>
<gene>
    <name evidence="3" type="ORF">N7532_007493</name>
</gene>
<accession>A0A9W9F7T5</accession>
<protein>
    <submittedName>
        <fullName evidence="3">Uncharacterized protein</fullName>
    </submittedName>
</protein>
<feature type="compositionally biased region" description="Basic and acidic residues" evidence="1">
    <location>
        <begin position="124"/>
        <end position="133"/>
    </location>
</feature>
<feature type="region of interest" description="Disordered" evidence="1">
    <location>
        <begin position="34"/>
        <end position="53"/>
    </location>
</feature>
<name>A0A9W9F7T5_9EURO</name>
<dbReference type="Proteomes" id="UP001149074">
    <property type="component" value="Unassembled WGS sequence"/>
</dbReference>
<reference evidence="3" key="2">
    <citation type="journal article" date="2023" name="IMA Fungus">
        <title>Comparative genomic study of the Penicillium genus elucidates a diverse pangenome and 15 lateral gene transfer events.</title>
        <authorList>
            <person name="Petersen C."/>
            <person name="Sorensen T."/>
            <person name="Nielsen M.R."/>
            <person name="Sondergaard T.E."/>
            <person name="Sorensen J.L."/>
            <person name="Fitzpatrick D.A."/>
            <person name="Frisvad J.C."/>
            <person name="Nielsen K.L."/>
        </authorList>
    </citation>
    <scope>NUCLEOTIDE SEQUENCE</scope>
    <source>
        <strain evidence="3">IBT 30761</strain>
    </source>
</reference>
<evidence type="ECO:0000256" key="2">
    <source>
        <dbReference type="SAM" id="SignalP"/>
    </source>
</evidence>
<keyword evidence="4" id="KW-1185">Reference proteome</keyword>
<evidence type="ECO:0000313" key="4">
    <source>
        <dbReference type="Proteomes" id="UP001149074"/>
    </source>
</evidence>
<feature type="chain" id="PRO_5040823471" evidence="2">
    <location>
        <begin position="31"/>
        <end position="262"/>
    </location>
</feature>
<dbReference type="RefSeq" id="XP_056473352.1">
    <property type="nucleotide sequence ID" value="XM_056619986.1"/>
</dbReference>
<comment type="caution">
    <text evidence="3">The sequence shown here is derived from an EMBL/GenBank/DDBJ whole genome shotgun (WGS) entry which is preliminary data.</text>
</comment>
<evidence type="ECO:0000256" key="1">
    <source>
        <dbReference type="SAM" id="MobiDB-lite"/>
    </source>
</evidence>
<feature type="signal peptide" evidence="2">
    <location>
        <begin position="1"/>
        <end position="30"/>
    </location>
</feature>
<organism evidence="3 4">
    <name type="scientific">Penicillium argentinense</name>
    <dbReference type="NCBI Taxonomy" id="1131581"/>
    <lineage>
        <taxon>Eukaryota</taxon>
        <taxon>Fungi</taxon>
        <taxon>Dikarya</taxon>
        <taxon>Ascomycota</taxon>
        <taxon>Pezizomycotina</taxon>
        <taxon>Eurotiomycetes</taxon>
        <taxon>Eurotiomycetidae</taxon>
        <taxon>Eurotiales</taxon>
        <taxon>Aspergillaceae</taxon>
        <taxon>Penicillium</taxon>
    </lineage>
</organism>
<reference evidence="3" key="1">
    <citation type="submission" date="2022-11" db="EMBL/GenBank/DDBJ databases">
        <authorList>
            <person name="Petersen C."/>
        </authorList>
    </citation>
    <scope>NUCLEOTIDE SEQUENCE</scope>
    <source>
        <strain evidence="3">IBT 30761</strain>
    </source>
</reference>
<dbReference type="GeneID" id="81358965"/>
<keyword evidence="2" id="KW-0732">Signal</keyword>
<evidence type="ECO:0000313" key="3">
    <source>
        <dbReference type="EMBL" id="KAJ5095202.1"/>
    </source>
</evidence>
<sequence length="262" mass="27783">MRVVGPAGMAPSQGAYPVLLLLLLVHRSLRHPSRPEWQASCPDPSPNSPAAASCTNHCLPTTPDAWVGLQSGPSSDLLEKGSWRWTIAAAIPVHDTQQPILPGALATVLILGRVTERQIPISTRPREHDEVTEARGTANSQAHPPGPRSANSGVAHLLQLVTLAAKWTWSRTGFGKSSWGAHSRTPACQTFPGRTCHARRARLPMAATSDKASRAGSLDGRRALCPANGPSARGAWFKRAKLSLSGFSPPVGGTRIRPAPAN</sequence>
<dbReference type="EMBL" id="JAPQKI010000006">
    <property type="protein sequence ID" value="KAJ5095202.1"/>
    <property type="molecule type" value="Genomic_DNA"/>
</dbReference>
<dbReference type="AlphaFoldDB" id="A0A9W9F7T5"/>